<protein>
    <recommendedName>
        <fullName evidence="3">Ferredoxin</fullName>
    </recommendedName>
</protein>
<dbReference type="CDD" id="cd02980">
    <property type="entry name" value="TRX_Fd_family"/>
    <property type="match status" value="1"/>
</dbReference>
<evidence type="ECO:0000313" key="2">
    <source>
        <dbReference type="Proteomes" id="UP000183080"/>
    </source>
</evidence>
<dbReference type="EMBL" id="MIZA01000005">
    <property type="protein sequence ID" value="OIR20925.1"/>
    <property type="molecule type" value="Genomic_DNA"/>
</dbReference>
<name>A0A1J5TWP8_9ARCH</name>
<reference evidence="1 2" key="1">
    <citation type="submission" date="2016-08" db="EMBL/GenBank/DDBJ databases">
        <title>New Insights into Marine Group III Euryarchaeota, from dark to light.</title>
        <authorList>
            <person name="Haro-Moreno J.M."/>
            <person name="Rodriguez-Valera F."/>
            <person name="Lopez-Garcia P."/>
            <person name="Moreira D."/>
            <person name="Martin-Cuadrado A.B."/>
        </authorList>
    </citation>
    <scope>NUCLEOTIDE SEQUENCE [LARGE SCALE GENOMIC DNA]</scope>
    <source>
        <strain evidence="1">CG-Epi1</strain>
    </source>
</reference>
<dbReference type="Gene3D" id="3.40.30.10">
    <property type="entry name" value="Glutaredoxin"/>
    <property type="match status" value="1"/>
</dbReference>
<proteinExistence type="predicted"/>
<dbReference type="InterPro" id="IPR036249">
    <property type="entry name" value="Thioredoxin-like_sf"/>
</dbReference>
<organism evidence="1 2">
    <name type="scientific">Marine Group III euryarchaeote CG-Epi1</name>
    <dbReference type="NCBI Taxonomy" id="1888995"/>
    <lineage>
        <taxon>Archaea</taxon>
        <taxon>Methanobacteriati</taxon>
        <taxon>Thermoplasmatota</taxon>
        <taxon>Thermoplasmata</taxon>
        <taxon>Candidatus Thermoprofundales</taxon>
    </lineage>
</organism>
<evidence type="ECO:0008006" key="3">
    <source>
        <dbReference type="Google" id="ProtNLM"/>
    </source>
</evidence>
<dbReference type="Proteomes" id="UP000183080">
    <property type="component" value="Unassembled WGS sequence"/>
</dbReference>
<evidence type="ECO:0000313" key="1">
    <source>
        <dbReference type="EMBL" id="OIR20925.1"/>
    </source>
</evidence>
<comment type="caution">
    <text evidence="1">The sequence shown here is derived from an EMBL/GenBank/DDBJ whole genome shotgun (WGS) entry which is preliminary data.</text>
</comment>
<dbReference type="STRING" id="1888995.BD935_04040"/>
<dbReference type="SUPFAM" id="SSF52833">
    <property type="entry name" value="Thioredoxin-like"/>
    <property type="match status" value="1"/>
</dbReference>
<accession>A0A1J5TWP8</accession>
<gene>
    <name evidence="1" type="ORF">BD935_04040</name>
</gene>
<dbReference type="AlphaFoldDB" id="A0A1J5TWP8"/>
<sequence length="112" mass="13036">MKDPKGRKVVGFDKHVFVCENKRDSGHPRECCYRKSKDDIKTLFKKELEYYAKENIRINSAGCLDFCEQGPTIVIYPEGVWYSVMNPEKDIPEIVKEHLIDGNVVKRCLIEL</sequence>